<evidence type="ECO:0000256" key="1">
    <source>
        <dbReference type="SAM" id="MobiDB-lite"/>
    </source>
</evidence>
<gene>
    <name evidence="2" type="ORF">SPARVUS_LOCUS12148842</name>
</gene>
<reference evidence="2" key="1">
    <citation type="submission" date="2023-05" db="EMBL/GenBank/DDBJ databases">
        <authorList>
            <person name="Stuckert A."/>
        </authorList>
    </citation>
    <scope>NUCLEOTIDE SEQUENCE</scope>
</reference>
<sequence length="90" mass="9555">GTCSLTVGDAGTCGAPHSSAICLQLCNYAKGLTGDAGTCSTTTHEVWRPSTCCQTTSPMRHCKTDSYKHDSQRQRHDGTYSFATARGLPV</sequence>
<feature type="region of interest" description="Disordered" evidence="1">
    <location>
        <begin position="66"/>
        <end position="90"/>
    </location>
</feature>
<name>A0ABN9FN22_9NEOB</name>
<protein>
    <submittedName>
        <fullName evidence="2">Uncharacterized protein</fullName>
    </submittedName>
</protein>
<feature type="non-terminal residue" evidence="2">
    <location>
        <position position="1"/>
    </location>
</feature>
<dbReference type="Proteomes" id="UP001162483">
    <property type="component" value="Unassembled WGS sequence"/>
</dbReference>
<comment type="caution">
    <text evidence="2">The sequence shown here is derived from an EMBL/GenBank/DDBJ whole genome shotgun (WGS) entry which is preliminary data.</text>
</comment>
<proteinExistence type="predicted"/>
<accession>A0ABN9FN22</accession>
<evidence type="ECO:0000313" key="3">
    <source>
        <dbReference type="Proteomes" id="UP001162483"/>
    </source>
</evidence>
<feature type="compositionally biased region" description="Basic and acidic residues" evidence="1">
    <location>
        <begin position="66"/>
        <end position="78"/>
    </location>
</feature>
<dbReference type="EMBL" id="CATNWA010016987">
    <property type="protein sequence ID" value="CAI9596926.1"/>
    <property type="molecule type" value="Genomic_DNA"/>
</dbReference>
<keyword evidence="3" id="KW-1185">Reference proteome</keyword>
<organism evidence="2 3">
    <name type="scientific">Staurois parvus</name>
    <dbReference type="NCBI Taxonomy" id="386267"/>
    <lineage>
        <taxon>Eukaryota</taxon>
        <taxon>Metazoa</taxon>
        <taxon>Chordata</taxon>
        <taxon>Craniata</taxon>
        <taxon>Vertebrata</taxon>
        <taxon>Euteleostomi</taxon>
        <taxon>Amphibia</taxon>
        <taxon>Batrachia</taxon>
        <taxon>Anura</taxon>
        <taxon>Neobatrachia</taxon>
        <taxon>Ranoidea</taxon>
        <taxon>Ranidae</taxon>
        <taxon>Staurois</taxon>
    </lineage>
</organism>
<evidence type="ECO:0000313" key="2">
    <source>
        <dbReference type="EMBL" id="CAI9596926.1"/>
    </source>
</evidence>